<gene>
    <name evidence="1" type="ORF">LCGC14_1435420</name>
</gene>
<dbReference type="AlphaFoldDB" id="A0A0F9JMT8"/>
<dbReference type="EMBL" id="LAZR01009721">
    <property type="protein sequence ID" value="KKM70948.1"/>
    <property type="molecule type" value="Genomic_DNA"/>
</dbReference>
<name>A0A0F9JMT8_9ZZZZ</name>
<protein>
    <submittedName>
        <fullName evidence="1">Uncharacterized protein</fullName>
    </submittedName>
</protein>
<sequence>MAGYGCVVLDPCGSRGAYLRHHKNSETPCELCLVAMRPIWAATDLKRRRRRVELEAPCGTPSAYRRHLRRGELVDEACRQAVNEAQNVWYHNHRRRARRGTLKAVVADFLETHGLVEMRELVVLIQYRHPDITHRQVRDAVKGLRKDGVVVSEVDEWGVRYEWVA</sequence>
<reference evidence="1" key="1">
    <citation type="journal article" date="2015" name="Nature">
        <title>Complex archaea that bridge the gap between prokaryotes and eukaryotes.</title>
        <authorList>
            <person name="Spang A."/>
            <person name="Saw J.H."/>
            <person name="Jorgensen S.L."/>
            <person name="Zaremba-Niedzwiedzka K."/>
            <person name="Martijn J."/>
            <person name="Lind A.E."/>
            <person name="van Eijk R."/>
            <person name="Schleper C."/>
            <person name="Guy L."/>
            <person name="Ettema T.J."/>
        </authorList>
    </citation>
    <scope>NUCLEOTIDE SEQUENCE</scope>
</reference>
<organism evidence="1">
    <name type="scientific">marine sediment metagenome</name>
    <dbReference type="NCBI Taxonomy" id="412755"/>
    <lineage>
        <taxon>unclassified sequences</taxon>
        <taxon>metagenomes</taxon>
        <taxon>ecological metagenomes</taxon>
    </lineage>
</organism>
<accession>A0A0F9JMT8</accession>
<evidence type="ECO:0000313" key="1">
    <source>
        <dbReference type="EMBL" id="KKM70948.1"/>
    </source>
</evidence>
<comment type="caution">
    <text evidence="1">The sequence shown here is derived from an EMBL/GenBank/DDBJ whole genome shotgun (WGS) entry which is preliminary data.</text>
</comment>
<proteinExistence type="predicted"/>